<keyword evidence="7" id="KW-1185">Reference proteome</keyword>
<evidence type="ECO:0000313" key="7">
    <source>
        <dbReference type="Proteomes" id="UP000316304"/>
    </source>
</evidence>
<dbReference type="Pfam" id="PF04389">
    <property type="entry name" value="Peptidase_M28"/>
    <property type="match status" value="1"/>
</dbReference>
<keyword evidence="6" id="KW-0378">Hydrolase</keyword>
<dbReference type="GO" id="GO:0004177">
    <property type="term" value="F:aminopeptidase activity"/>
    <property type="evidence" value="ECO:0007669"/>
    <property type="project" value="UniProtKB-KW"/>
</dbReference>
<dbReference type="InterPro" id="IPR007484">
    <property type="entry name" value="Peptidase_M28"/>
</dbReference>
<keyword evidence="6" id="KW-0031">Aminopeptidase</keyword>
<feature type="region of interest" description="Disordered" evidence="3">
    <location>
        <begin position="1"/>
        <end position="47"/>
    </location>
</feature>
<evidence type="ECO:0000256" key="2">
    <source>
        <dbReference type="ARBA" id="ARBA00023315"/>
    </source>
</evidence>
<name>A0A5C6CIS8_9BACT</name>
<evidence type="ECO:0000259" key="5">
    <source>
        <dbReference type="Pfam" id="PF04389"/>
    </source>
</evidence>
<dbReference type="Proteomes" id="UP000316304">
    <property type="component" value="Unassembled WGS sequence"/>
</dbReference>
<organism evidence="6 7">
    <name type="scientific">Novipirellula galeiformis</name>
    <dbReference type="NCBI Taxonomy" id="2528004"/>
    <lineage>
        <taxon>Bacteria</taxon>
        <taxon>Pseudomonadati</taxon>
        <taxon>Planctomycetota</taxon>
        <taxon>Planctomycetia</taxon>
        <taxon>Pirellulales</taxon>
        <taxon>Pirellulaceae</taxon>
        <taxon>Novipirellula</taxon>
    </lineage>
</organism>
<evidence type="ECO:0000256" key="4">
    <source>
        <dbReference type="SAM" id="Phobius"/>
    </source>
</evidence>
<dbReference type="GO" id="GO:0008270">
    <property type="term" value="F:zinc ion binding"/>
    <property type="evidence" value="ECO:0007669"/>
    <property type="project" value="TreeGrafter"/>
</dbReference>
<comment type="caution">
    <text evidence="6">The sequence shown here is derived from an EMBL/GenBank/DDBJ whole genome shotgun (WGS) entry which is preliminary data.</text>
</comment>
<dbReference type="AlphaFoldDB" id="A0A5C6CIS8"/>
<reference evidence="6 7" key="1">
    <citation type="submission" date="2019-02" db="EMBL/GenBank/DDBJ databases">
        <title>Deep-cultivation of Planctomycetes and their phenomic and genomic characterization uncovers novel biology.</title>
        <authorList>
            <person name="Wiegand S."/>
            <person name="Jogler M."/>
            <person name="Boedeker C."/>
            <person name="Pinto D."/>
            <person name="Vollmers J."/>
            <person name="Rivas-Marin E."/>
            <person name="Kohn T."/>
            <person name="Peeters S.H."/>
            <person name="Heuer A."/>
            <person name="Rast P."/>
            <person name="Oberbeckmann S."/>
            <person name="Bunk B."/>
            <person name="Jeske O."/>
            <person name="Meyerdierks A."/>
            <person name="Storesund J.E."/>
            <person name="Kallscheuer N."/>
            <person name="Luecker S."/>
            <person name="Lage O.M."/>
            <person name="Pohl T."/>
            <person name="Merkel B.J."/>
            <person name="Hornburger P."/>
            <person name="Mueller R.-W."/>
            <person name="Bruemmer F."/>
            <person name="Labrenz M."/>
            <person name="Spormann A.M."/>
            <person name="Op Den Camp H."/>
            <person name="Overmann J."/>
            <person name="Amann R."/>
            <person name="Jetten M.S.M."/>
            <person name="Mascher T."/>
            <person name="Medema M.H."/>
            <person name="Devos D.P."/>
            <person name="Kaster A.-K."/>
            <person name="Ovreas L."/>
            <person name="Rohde M."/>
            <person name="Galperin M.Y."/>
            <person name="Jogler C."/>
        </authorList>
    </citation>
    <scope>NUCLEOTIDE SEQUENCE [LARGE SCALE GENOMIC DNA]</scope>
    <source>
        <strain evidence="6 7">Pla52o</strain>
    </source>
</reference>
<feature type="compositionally biased region" description="Basic and acidic residues" evidence="3">
    <location>
        <begin position="1"/>
        <end position="11"/>
    </location>
</feature>
<accession>A0A5C6CIS8</accession>
<feature type="domain" description="Peptidase M28" evidence="5">
    <location>
        <begin position="167"/>
        <end position="382"/>
    </location>
</feature>
<dbReference type="SUPFAM" id="SSF53187">
    <property type="entry name" value="Zn-dependent exopeptidases"/>
    <property type="match status" value="1"/>
</dbReference>
<keyword evidence="2" id="KW-0012">Acyltransferase</keyword>
<dbReference type="GO" id="GO:0016603">
    <property type="term" value="F:glutaminyl-peptide cyclotransferase activity"/>
    <property type="evidence" value="ECO:0007669"/>
    <property type="project" value="TreeGrafter"/>
</dbReference>
<evidence type="ECO:0000313" key="6">
    <source>
        <dbReference type="EMBL" id="TWU23096.1"/>
    </source>
</evidence>
<gene>
    <name evidence="6" type="primary">ywaD_2</name>
    <name evidence="6" type="ORF">Pla52o_26310</name>
</gene>
<dbReference type="EC" id="3.4.11.6" evidence="6"/>
<keyword evidence="4" id="KW-0472">Membrane</keyword>
<dbReference type="InterPro" id="IPR040234">
    <property type="entry name" value="QC/QCL"/>
</dbReference>
<proteinExistence type="predicted"/>
<dbReference type="EMBL" id="SJPT01000004">
    <property type="protein sequence ID" value="TWU23096.1"/>
    <property type="molecule type" value="Genomic_DNA"/>
</dbReference>
<sequence length="392" mass="43280">MVETAKIETQKTHRRPSLRGEHASESPLSTSPQDHNDVAPPKKAGDAHATAPLQDALLRSVLFGVIIVLGLAIVLLVAAIGLGWFDDGGEGTEAPSARPIPARYDANRAFGYLESLCDIGPRPSGSAGMRQQQELLTRFFRDAGAEVSMQTFEIRHPESGENVSLANLIASWNADQAKRYLFCAHYDTRPFPDRDAQNPKGIFVGANDGASGTAALMELANQMSDLPSDIGVDLVLFDAEEFVFEQGRDDYFLGSTFFAEKYAAAPPPQPYQAGILLDMVGDKELKIYYENNSLKYARSLARSVWDVADRLGVRAFVPRSRHTIEDDHLPLNEIAKIPTIDIIDFDYPRPGYGVTSYWHTENDIPENCSGESLVAVVWVVHEWLLSQSETKR</sequence>
<dbReference type="PANTHER" id="PTHR12283">
    <property type="entry name" value="GLUTAMINYL-PEPTIDE CYCLOTRANSFERASE"/>
    <property type="match status" value="1"/>
</dbReference>
<dbReference type="PANTHER" id="PTHR12283:SF6">
    <property type="entry name" value="GLUTAMINYL-PEPTIDE CYCLOTRANSFERASE-RELATED"/>
    <property type="match status" value="1"/>
</dbReference>
<dbReference type="Gene3D" id="3.40.630.10">
    <property type="entry name" value="Zn peptidases"/>
    <property type="match status" value="1"/>
</dbReference>
<keyword evidence="6" id="KW-0645">Protease</keyword>
<evidence type="ECO:0000256" key="3">
    <source>
        <dbReference type="SAM" id="MobiDB-lite"/>
    </source>
</evidence>
<keyword evidence="4" id="KW-1133">Transmembrane helix</keyword>
<evidence type="ECO:0000256" key="1">
    <source>
        <dbReference type="ARBA" id="ARBA00022679"/>
    </source>
</evidence>
<protein>
    <submittedName>
        <fullName evidence="6">Aminopeptidase YwaD</fullName>
        <ecNumber evidence="6">3.4.11.6</ecNumber>
    </submittedName>
</protein>
<keyword evidence="4" id="KW-0812">Transmembrane</keyword>
<feature type="transmembrane region" description="Helical" evidence="4">
    <location>
        <begin position="61"/>
        <end position="85"/>
    </location>
</feature>
<keyword evidence="1" id="KW-0808">Transferase</keyword>
<dbReference type="RefSeq" id="WP_231612285.1">
    <property type="nucleotide sequence ID" value="NZ_SJPT01000004.1"/>
</dbReference>